<gene>
    <name evidence="4" type="ORF">RFI_33167</name>
</gene>
<dbReference type="InterPro" id="IPR036322">
    <property type="entry name" value="WD40_repeat_dom_sf"/>
</dbReference>
<feature type="repeat" description="WD" evidence="3">
    <location>
        <begin position="328"/>
        <end position="379"/>
    </location>
</feature>
<dbReference type="CDD" id="cd00200">
    <property type="entry name" value="WD40"/>
    <property type="match status" value="1"/>
</dbReference>
<evidence type="ECO:0000256" key="2">
    <source>
        <dbReference type="ARBA" id="ARBA00022737"/>
    </source>
</evidence>
<dbReference type="EMBL" id="ASPP01029661">
    <property type="protein sequence ID" value="ETO04230.1"/>
    <property type="molecule type" value="Genomic_DNA"/>
</dbReference>
<name>X6LU22_RETFI</name>
<dbReference type="PRINTS" id="PR00320">
    <property type="entry name" value="GPROTEINBRPT"/>
</dbReference>
<sequence length="428" mass="48267">MITLDNAKQTLSQPSLANCPYVFIVFIYELVVKQSEEEIQIIIEHWIRALSIKLGWIHDFNKLVAEYTTNFFIFEAFLASSKLLKTFTGHNGLVYSIDYSTFDGGQFIYSGSHDNTICVWDVETNSRIQVFNGHSEPVYSVKFSPYHYHNHRRHVICSSSSDQTIRFWYIKDNKQFQIFENNFGWVGDIEFSPFNGGRYLCSGYGNSKINLSDVETSKSLHVLNGHLGSILCVNFSPLQSNNNASNESNSIGIIGGNGYTICSGSLDKTIRIWDIETAKQLSVFEGHGSFVNSVKYGSNELINTILSGSADKSVRLWDIRSGQQIQVFNGHTNSINSVEYSPFLVKNKEIDISSNVLCSGSFDNTIRFWDARSDKNELHVIKGAVEKDDGIYALKFLQLKNKEKKSKSDNGGISLCYSSYNGLIHIWG</sequence>
<dbReference type="SUPFAM" id="SSF50978">
    <property type="entry name" value="WD40 repeat-like"/>
    <property type="match status" value="1"/>
</dbReference>
<feature type="repeat" description="WD" evidence="3">
    <location>
        <begin position="284"/>
        <end position="327"/>
    </location>
</feature>
<protein>
    <submittedName>
        <fullName evidence="4">G-protein beta WD-40 repeats containing protein</fullName>
    </submittedName>
</protein>
<dbReference type="Pfam" id="PF00400">
    <property type="entry name" value="WD40"/>
    <property type="match status" value="5"/>
</dbReference>
<accession>X6LU22</accession>
<evidence type="ECO:0000256" key="1">
    <source>
        <dbReference type="ARBA" id="ARBA00022574"/>
    </source>
</evidence>
<reference evidence="4 5" key="1">
    <citation type="journal article" date="2013" name="Curr. Biol.">
        <title>The Genome of the Foraminiferan Reticulomyxa filosa.</title>
        <authorList>
            <person name="Glockner G."/>
            <person name="Hulsmann N."/>
            <person name="Schleicher M."/>
            <person name="Noegel A.A."/>
            <person name="Eichinger L."/>
            <person name="Gallinger C."/>
            <person name="Pawlowski J."/>
            <person name="Sierra R."/>
            <person name="Euteneuer U."/>
            <person name="Pillet L."/>
            <person name="Moustafa A."/>
            <person name="Platzer M."/>
            <person name="Groth M."/>
            <person name="Szafranski K."/>
            <person name="Schliwa M."/>
        </authorList>
    </citation>
    <scope>NUCLEOTIDE SEQUENCE [LARGE SCALE GENOMIC DNA]</scope>
</reference>
<dbReference type="InterPro" id="IPR019775">
    <property type="entry name" value="WD40_repeat_CS"/>
</dbReference>
<dbReference type="InterPro" id="IPR020472">
    <property type="entry name" value="WD40_PAC1"/>
</dbReference>
<dbReference type="AlphaFoldDB" id="X6LU22"/>
<feature type="repeat" description="WD" evidence="3">
    <location>
        <begin position="131"/>
        <end position="178"/>
    </location>
</feature>
<proteinExistence type="predicted"/>
<dbReference type="PROSITE" id="PS50082">
    <property type="entry name" value="WD_REPEATS_2"/>
    <property type="match status" value="5"/>
</dbReference>
<dbReference type="PROSITE" id="PS00678">
    <property type="entry name" value="WD_REPEATS_1"/>
    <property type="match status" value="4"/>
</dbReference>
<dbReference type="InterPro" id="IPR001680">
    <property type="entry name" value="WD40_rpt"/>
</dbReference>
<dbReference type="Gene3D" id="2.130.10.10">
    <property type="entry name" value="YVTN repeat-like/Quinoprotein amine dehydrogenase"/>
    <property type="match status" value="2"/>
</dbReference>
<dbReference type="PANTHER" id="PTHR19848:SF8">
    <property type="entry name" value="F-BOX AND WD REPEAT DOMAIN CONTAINING 7"/>
    <property type="match status" value="1"/>
</dbReference>
<keyword evidence="2" id="KW-0677">Repeat</keyword>
<keyword evidence="1 3" id="KW-0853">WD repeat</keyword>
<keyword evidence="5" id="KW-1185">Reference proteome</keyword>
<feature type="repeat" description="WD" evidence="3">
    <location>
        <begin position="257"/>
        <end position="283"/>
    </location>
</feature>
<organism evidence="4 5">
    <name type="scientific">Reticulomyxa filosa</name>
    <dbReference type="NCBI Taxonomy" id="46433"/>
    <lineage>
        <taxon>Eukaryota</taxon>
        <taxon>Sar</taxon>
        <taxon>Rhizaria</taxon>
        <taxon>Retaria</taxon>
        <taxon>Foraminifera</taxon>
        <taxon>Monothalamids</taxon>
        <taxon>Reticulomyxidae</taxon>
        <taxon>Reticulomyxa</taxon>
    </lineage>
</organism>
<evidence type="ECO:0000313" key="5">
    <source>
        <dbReference type="Proteomes" id="UP000023152"/>
    </source>
</evidence>
<evidence type="ECO:0000256" key="3">
    <source>
        <dbReference type="PROSITE-ProRule" id="PRU00221"/>
    </source>
</evidence>
<dbReference type="PROSITE" id="PS50294">
    <property type="entry name" value="WD_REPEATS_REGION"/>
    <property type="match status" value="4"/>
</dbReference>
<dbReference type="InterPro" id="IPR015943">
    <property type="entry name" value="WD40/YVTN_repeat-like_dom_sf"/>
</dbReference>
<dbReference type="Proteomes" id="UP000023152">
    <property type="component" value="Unassembled WGS sequence"/>
</dbReference>
<dbReference type="PANTHER" id="PTHR19848">
    <property type="entry name" value="WD40 REPEAT PROTEIN"/>
    <property type="match status" value="1"/>
</dbReference>
<evidence type="ECO:0000313" key="4">
    <source>
        <dbReference type="EMBL" id="ETO04230.1"/>
    </source>
</evidence>
<comment type="caution">
    <text evidence="4">The sequence shown here is derived from an EMBL/GenBank/DDBJ whole genome shotgun (WGS) entry which is preliminary data.</text>
</comment>
<dbReference type="SMART" id="SM00320">
    <property type="entry name" value="WD40"/>
    <property type="match status" value="7"/>
</dbReference>
<feature type="repeat" description="WD" evidence="3">
    <location>
        <begin position="87"/>
        <end position="130"/>
    </location>
</feature>